<dbReference type="PANTHER" id="PTHR11515:SF5">
    <property type="entry name" value="THYROTROPIN SUBUNIT BETA"/>
    <property type="match status" value="1"/>
</dbReference>
<dbReference type="AlphaFoldDB" id="A0A6P9BPS7"/>
<proteinExistence type="inferred from homology"/>
<dbReference type="GO" id="GO:0007186">
    <property type="term" value="P:G protein-coupled receptor signaling pathway"/>
    <property type="evidence" value="ECO:0007669"/>
    <property type="project" value="TreeGrafter"/>
</dbReference>
<comment type="subcellular location">
    <subcellularLocation>
        <location evidence="1 11">Secreted</location>
    </subcellularLocation>
</comment>
<dbReference type="GO" id="GO:0005737">
    <property type="term" value="C:cytoplasm"/>
    <property type="evidence" value="ECO:0007669"/>
    <property type="project" value="TreeGrafter"/>
</dbReference>
<dbReference type="InterPro" id="IPR006208">
    <property type="entry name" value="Glyco_hormone_CN"/>
</dbReference>
<keyword evidence="13" id="KW-1185">Reference proteome</keyword>
<dbReference type="Gene3D" id="2.10.90.10">
    <property type="entry name" value="Cystine-knot cytokines"/>
    <property type="match status" value="1"/>
</dbReference>
<evidence type="ECO:0000256" key="2">
    <source>
        <dbReference type="ARBA" id="ARBA00006552"/>
    </source>
</evidence>
<evidence type="ECO:0000256" key="1">
    <source>
        <dbReference type="ARBA" id="ARBA00004613"/>
    </source>
</evidence>
<dbReference type="InterPro" id="IPR018245">
    <property type="entry name" value="Gonadotropin_bsu_CS"/>
</dbReference>
<reference evidence="14" key="1">
    <citation type="submission" date="2025-08" db="UniProtKB">
        <authorList>
            <consortium name="RefSeq"/>
        </authorList>
    </citation>
    <scope>IDENTIFICATION</scope>
    <source>
        <tissue evidence="14">Blood</tissue>
    </source>
</reference>
<keyword evidence="4 11" id="KW-0372">Hormone</keyword>
<dbReference type="InParanoid" id="A0A6P9BPS7"/>
<keyword evidence="5" id="KW-1015">Disulfide bond</keyword>
<dbReference type="FunFam" id="2.10.90.10:FF:000007">
    <property type="entry name" value="Luteinizing hormone beta subunit"/>
    <property type="match status" value="1"/>
</dbReference>
<evidence type="ECO:0000313" key="14">
    <source>
        <dbReference type="RefSeq" id="XP_034270131.1"/>
    </source>
</evidence>
<sequence>MKKRLCRQETDSPFLRCSEVFRCSEFGQPSRDSMNPVLSISLPLVFALTLGQSLALCIPVDYVIHVEKRECGYCLAINTTICEGFCMTWDSNVKKLLLRRQSALSQDVCTYKELVYRTVMIPGCQHHAVSYYSYPVAVSCKCGKCNTDYSDCVQEASSAGYCAMF</sequence>
<keyword evidence="3" id="KW-0964">Secreted</keyword>
<dbReference type="KEGG" id="pgut:117663782"/>
<dbReference type="SUPFAM" id="SSF57501">
    <property type="entry name" value="Cystine-knot cytokines"/>
    <property type="match status" value="1"/>
</dbReference>
<dbReference type="OrthoDB" id="8866353at2759"/>
<dbReference type="GO" id="GO:0005179">
    <property type="term" value="F:hormone activity"/>
    <property type="evidence" value="ECO:0007669"/>
    <property type="project" value="UniProtKB-KW"/>
</dbReference>
<evidence type="ECO:0000256" key="6">
    <source>
        <dbReference type="ARBA" id="ARBA00023180"/>
    </source>
</evidence>
<evidence type="ECO:0000259" key="12">
    <source>
        <dbReference type="Pfam" id="PF00007"/>
    </source>
</evidence>
<keyword evidence="6" id="KW-0325">Glycoprotein</keyword>
<accession>A0A6P9BPS7</accession>
<dbReference type="InterPro" id="IPR029034">
    <property type="entry name" value="Cystine-knot_cytokine"/>
</dbReference>
<dbReference type="RefSeq" id="XP_034270131.1">
    <property type="nucleotide sequence ID" value="XM_034414240.1"/>
</dbReference>
<dbReference type="Proteomes" id="UP001652622">
    <property type="component" value="Unplaced"/>
</dbReference>
<protein>
    <recommendedName>
        <fullName evidence="8">Thyrotropin subunit beta</fullName>
    </recommendedName>
    <alternativeName>
        <fullName evidence="9">Thyroid-stimulating hormone subunit beta</fullName>
    </alternativeName>
    <alternativeName>
        <fullName evidence="10">Thyrotropin beta chain</fullName>
    </alternativeName>
</protein>
<organism evidence="13 14">
    <name type="scientific">Pantherophis guttatus</name>
    <name type="common">Corn snake</name>
    <name type="synonym">Elaphe guttata</name>
    <dbReference type="NCBI Taxonomy" id="94885"/>
    <lineage>
        <taxon>Eukaryota</taxon>
        <taxon>Metazoa</taxon>
        <taxon>Chordata</taxon>
        <taxon>Craniata</taxon>
        <taxon>Vertebrata</taxon>
        <taxon>Euteleostomi</taxon>
        <taxon>Lepidosauria</taxon>
        <taxon>Squamata</taxon>
        <taxon>Bifurcata</taxon>
        <taxon>Unidentata</taxon>
        <taxon>Episquamata</taxon>
        <taxon>Toxicofera</taxon>
        <taxon>Serpentes</taxon>
        <taxon>Colubroidea</taxon>
        <taxon>Colubridae</taxon>
        <taxon>Colubrinae</taxon>
        <taxon>Pantherophis</taxon>
    </lineage>
</organism>
<dbReference type="PANTHER" id="PTHR11515">
    <property type="entry name" value="GLYCOPROTEIN HORMONE BETA CHAIN"/>
    <property type="match status" value="1"/>
</dbReference>
<evidence type="ECO:0000256" key="8">
    <source>
        <dbReference type="ARBA" id="ARBA00039483"/>
    </source>
</evidence>
<evidence type="ECO:0000313" key="13">
    <source>
        <dbReference type="Proteomes" id="UP001652622"/>
    </source>
</evidence>
<evidence type="ECO:0000256" key="7">
    <source>
        <dbReference type="ARBA" id="ARBA00038688"/>
    </source>
</evidence>
<comment type="similarity">
    <text evidence="2 11">Belongs to the glycoprotein hormones subunit beta family.</text>
</comment>
<dbReference type="SMART" id="SM00068">
    <property type="entry name" value="GHB"/>
    <property type="match status" value="1"/>
</dbReference>
<comment type="subunit">
    <text evidence="7">Heterodimer of a common alpha chain and a unique beta chain which confers biological specificity to thyrotropin, lutropin, follitropin and gonadotropin.</text>
</comment>
<dbReference type="CTD" id="7252"/>
<dbReference type="GO" id="GO:0005615">
    <property type="term" value="C:extracellular space"/>
    <property type="evidence" value="ECO:0007669"/>
    <property type="project" value="TreeGrafter"/>
</dbReference>
<gene>
    <name evidence="14" type="primary">TSHB</name>
</gene>
<name>A0A6P9BPS7_PANGU</name>
<dbReference type="GeneID" id="117663782"/>
<evidence type="ECO:0000256" key="3">
    <source>
        <dbReference type="ARBA" id="ARBA00022525"/>
    </source>
</evidence>
<dbReference type="PROSITE" id="PS00689">
    <property type="entry name" value="GLYCO_HORMONE_BETA_2"/>
    <property type="match status" value="1"/>
</dbReference>
<evidence type="ECO:0000256" key="9">
    <source>
        <dbReference type="ARBA" id="ARBA00042284"/>
    </source>
</evidence>
<evidence type="ECO:0000256" key="11">
    <source>
        <dbReference type="RuleBase" id="RU004069"/>
    </source>
</evidence>
<evidence type="ECO:0000256" key="5">
    <source>
        <dbReference type="ARBA" id="ARBA00023157"/>
    </source>
</evidence>
<dbReference type="Pfam" id="PF00007">
    <property type="entry name" value="Cys_knot"/>
    <property type="match status" value="1"/>
</dbReference>
<dbReference type="FunCoup" id="A0A6P9BPS7">
    <property type="interactions" value="1"/>
</dbReference>
<evidence type="ECO:0000256" key="10">
    <source>
        <dbReference type="ARBA" id="ARBA00042931"/>
    </source>
</evidence>
<dbReference type="CDD" id="cd00069">
    <property type="entry name" value="GHB_like"/>
    <property type="match status" value="1"/>
</dbReference>
<evidence type="ECO:0000256" key="4">
    <source>
        <dbReference type="ARBA" id="ARBA00022702"/>
    </source>
</evidence>
<feature type="domain" description="Glycoprotein hormone subunit beta" evidence="12">
    <location>
        <begin position="56"/>
        <end position="162"/>
    </location>
</feature>
<dbReference type="InterPro" id="IPR001545">
    <property type="entry name" value="Gonadotropin_bsu"/>
</dbReference>
<dbReference type="OMA" id="PTEYMMH"/>